<proteinExistence type="predicted"/>
<organism evidence="2 3">
    <name type="scientific">Plectus sambesii</name>
    <dbReference type="NCBI Taxonomy" id="2011161"/>
    <lineage>
        <taxon>Eukaryota</taxon>
        <taxon>Metazoa</taxon>
        <taxon>Ecdysozoa</taxon>
        <taxon>Nematoda</taxon>
        <taxon>Chromadorea</taxon>
        <taxon>Plectida</taxon>
        <taxon>Plectina</taxon>
        <taxon>Plectoidea</taxon>
        <taxon>Plectidae</taxon>
        <taxon>Plectus</taxon>
    </lineage>
</organism>
<evidence type="ECO:0000313" key="3">
    <source>
        <dbReference type="WBParaSite" id="PSAMB.scaffold3563size17804.g21853.t1"/>
    </source>
</evidence>
<feature type="signal peptide" evidence="1">
    <location>
        <begin position="1"/>
        <end position="22"/>
    </location>
</feature>
<keyword evidence="2" id="KW-1185">Reference proteome</keyword>
<evidence type="ECO:0000313" key="2">
    <source>
        <dbReference type="Proteomes" id="UP000887566"/>
    </source>
</evidence>
<dbReference type="AlphaFoldDB" id="A0A914W9X0"/>
<evidence type="ECO:0000256" key="1">
    <source>
        <dbReference type="SAM" id="SignalP"/>
    </source>
</evidence>
<feature type="chain" id="PRO_5037563122" evidence="1">
    <location>
        <begin position="23"/>
        <end position="139"/>
    </location>
</feature>
<sequence length="139" mass="14296">MEGRVCLCLMVVILLLWDGQLGDEVDGCFATVPVDEIKFTTLASKTTPCSVQPQCPSCPADSACVTLCSVFGADWTPGPGANEGPDDCVDFMGTTNKDDAGQAGNVGLLSCNPAPGDTCLSGGAKNIPNYCVLFIADGL</sequence>
<dbReference type="WBParaSite" id="PSAMB.scaffold3563size17804.g21853.t1">
    <property type="protein sequence ID" value="PSAMB.scaffold3563size17804.g21853.t1"/>
    <property type="gene ID" value="PSAMB.scaffold3563size17804.g21853"/>
</dbReference>
<dbReference type="Proteomes" id="UP000887566">
    <property type="component" value="Unplaced"/>
</dbReference>
<keyword evidence="1" id="KW-0732">Signal</keyword>
<name>A0A914W9X0_9BILA</name>
<reference evidence="3" key="1">
    <citation type="submission" date="2022-11" db="UniProtKB">
        <authorList>
            <consortium name="WormBaseParasite"/>
        </authorList>
    </citation>
    <scope>IDENTIFICATION</scope>
</reference>
<protein>
    <submittedName>
        <fullName evidence="3">Uncharacterized protein</fullName>
    </submittedName>
</protein>
<accession>A0A914W9X0</accession>